<evidence type="ECO:0000313" key="3">
    <source>
        <dbReference type="EMBL" id="VFK76231.1"/>
    </source>
</evidence>
<evidence type="ECO:0000256" key="1">
    <source>
        <dbReference type="SAM" id="MobiDB-lite"/>
    </source>
</evidence>
<gene>
    <name evidence="3" type="ORF">BECKMB1821H_GA0114242_104712</name>
    <name evidence="2" type="ORF">BECKMB1821I_GA0114274_104612</name>
</gene>
<dbReference type="EMBL" id="CAADFQ010000046">
    <property type="protein sequence ID" value="VFK33472.1"/>
    <property type="molecule type" value="Genomic_DNA"/>
</dbReference>
<name>A0A451BD73_9GAMM</name>
<accession>A0A451BD73</accession>
<feature type="region of interest" description="Disordered" evidence="1">
    <location>
        <begin position="36"/>
        <end position="66"/>
    </location>
</feature>
<reference evidence="3" key="1">
    <citation type="submission" date="2019-02" db="EMBL/GenBank/DDBJ databases">
        <authorList>
            <person name="Gruber-Vodicka R. H."/>
            <person name="Seah K. B. B."/>
        </authorList>
    </citation>
    <scope>NUCLEOTIDE SEQUENCE</scope>
    <source>
        <strain evidence="3">BECK_BZ198</strain>
        <strain evidence="2">BECK_BZ199</strain>
    </source>
</reference>
<protein>
    <submittedName>
        <fullName evidence="3">Uncharacterized protein</fullName>
    </submittedName>
</protein>
<organism evidence="3">
    <name type="scientific">Candidatus Kentrum sp. MB</name>
    <dbReference type="NCBI Taxonomy" id="2138164"/>
    <lineage>
        <taxon>Bacteria</taxon>
        <taxon>Pseudomonadati</taxon>
        <taxon>Pseudomonadota</taxon>
        <taxon>Gammaproteobacteria</taxon>
        <taxon>Candidatus Kentrum</taxon>
    </lineage>
</organism>
<dbReference type="EMBL" id="CAADGH010000047">
    <property type="protein sequence ID" value="VFK76231.1"/>
    <property type="molecule type" value="Genomic_DNA"/>
</dbReference>
<dbReference type="AlphaFoldDB" id="A0A451BD73"/>
<proteinExistence type="predicted"/>
<evidence type="ECO:0000313" key="2">
    <source>
        <dbReference type="EMBL" id="VFK33472.1"/>
    </source>
</evidence>
<sequence>MYFFAGWLRYTLHDYPSISCFLCTFFNHERQERIGPRKSWRGQAATGNKNPQKRRMKEGPRKARKKTPDFFSVISAPSVDGFLPVLPVFHGPSLILRFCGLPFPVTLWRRQAVCGSPWRIFFSLLFPGSVIGWLSTERAHRSDISPSWMRMRPSVLSTFGRTGGGVAFRERHGILGSSLYAVMVNHRRMPRNPIPYNQCRETGEALPRTFFD</sequence>